<keyword evidence="3" id="KW-1185">Reference proteome</keyword>
<dbReference type="AlphaFoldDB" id="A0A2R5HJQ0"/>
<dbReference type="PANTHER" id="PTHR46211">
    <property type="entry name" value="GLYCEROPHOSPHORYL DIESTER PHOSPHODIESTERASE"/>
    <property type="match status" value="1"/>
</dbReference>
<gene>
    <name evidence="2" type="primary">ugpQ_2</name>
    <name evidence="2" type="ORF">NtB2_00995</name>
</gene>
<dbReference type="Gene3D" id="3.20.20.190">
    <property type="entry name" value="Phosphatidylinositol (PI) phosphodiesterase"/>
    <property type="match status" value="1"/>
</dbReference>
<feature type="domain" description="GP-PDE" evidence="1">
    <location>
        <begin position="40"/>
        <end position="277"/>
    </location>
</feature>
<dbReference type="RefSeq" id="WP_109245837.1">
    <property type="nucleotide sequence ID" value="NZ_BFFO01000005.1"/>
</dbReference>
<dbReference type="GO" id="GO:0006629">
    <property type="term" value="P:lipid metabolic process"/>
    <property type="evidence" value="ECO:0007669"/>
    <property type="project" value="InterPro"/>
</dbReference>
<dbReference type="Proteomes" id="UP000245021">
    <property type="component" value="Unassembled WGS sequence"/>
</dbReference>
<dbReference type="EMBL" id="BFFO01000005">
    <property type="protein sequence ID" value="GBG96870.1"/>
    <property type="molecule type" value="Genomic_DNA"/>
</dbReference>
<proteinExistence type="predicted"/>
<dbReference type="InterPro" id="IPR030395">
    <property type="entry name" value="GP_PDE_dom"/>
</dbReference>
<dbReference type="OrthoDB" id="384721at2"/>
<dbReference type="GO" id="GO:0008081">
    <property type="term" value="F:phosphoric diester hydrolase activity"/>
    <property type="evidence" value="ECO:0007669"/>
    <property type="project" value="InterPro"/>
</dbReference>
<comment type="caution">
    <text evidence="2">The sequence shown here is derived from an EMBL/GenBank/DDBJ whole genome shotgun (WGS) entry which is preliminary data.</text>
</comment>
<dbReference type="PANTHER" id="PTHR46211:SF1">
    <property type="entry name" value="GLYCEROPHOSPHODIESTER PHOSPHODIESTERASE, CYTOPLASMIC"/>
    <property type="match status" value="1"/>
</dbReference>
<dbReference type="Pfam" id="PF03009">
    <property type="entry name" value="GDPD"/>
    <property type="match status" value="1"/>
</dbReference>
<name>A0A2R5HJQ0_9LACT</name>
<dbReference type="InterPro" id="IPR017946">
    <property type="entry name" value="PLC-like_Pdiesterase_TIM-brl"/>
</dbReference>
<accession>A0A2R5HJQ0</accession>
<dbReference type="CDD" id="cd08563">
    <property type="entry name" value="GDPD_TtGDE_like"/>
    <property type="match status" value="1"/>
</dbReference>
<dbReference type="SUPFAM" id="SSF51695">
    <property type="entry name" value="PLC-like phosphodiesterases"/>
    <property type="match status" value="1"/>
</dbReference>
<evidence type="ECO:0000313" key="2">
    <source>
        <dbReference type="EMBL" id="GBG96870.1"/>
    </source>
</evidence>
<organism evidence="2 3">
    <name type="scientific">Lactococcus termiticola</name>
    <dbReference type="NCBI Taxonomy" id="2169526"/>
    <lineage>
        <taxon>Bacteria</taxon>
        <taxon>Bacillati</taxon>
        <taxon>Bacillota</taxon>
        <taxon>Bacilli</taxon>
        <taxon>Lactobacillales</taxon>
        <taxon>Streptococcaceae</taxon>
        <taxon>Lactococcus</taxon>
    </lineage>
</organism>
<dbReference type="PROSITE" id="PS51704">
    <property type="entry name" value="GP_PDE"/>
    <property type="match status" value="1"/>
</dbReference>
<evidence type="ECO:0000259" key="1">
    <source>
        <dbReference type="PROSITE" id="PS51704"/>
    </source>
</evidence>
<reference evidence="2 3" key="1">
    <citation type="journal article" date="2018" name="Genome Announc.">
        <title>Draft Genome Sequence of Lactococcus sp. Strain NtB2 (JCM 32569), Isolated from the Gut of the Higher Termite Nasutitermes takasagoensis.</title>
        <authorList>
            <person name="Noda S."/>
            <person name="Aihara C."/>
            <person name="Yuki M."/>
            <person name="Ohkuma M."/>
        </authorList>
    </citation>
    <scope>NUCLEOTIDE SEQUENCE [LARGE SCALE GENOMIC DNA]</scope>
    <source>
        <strain evidence="2 3">NtB2</strain>
    </source>
</reference>
<evidence type="ECO:0000313" key="3">
    <source>
        <dbReference type="Proteomes" id="UP000245021"/>
    </source>
</evidence>
<sequence length="284" mass="32893">MVIGLSRLVNKARRSLDRRKSNRSARWLDKHRPADQDIQTLIFAHRGSKCNRPENTLAAFREAIRVKAEGVELDVHLTADDELVVIHDEKIDRTTNGKGLVRKLTLAQLKRFEAGSWFSPEYSDERVPSLREVLDLLNELDFKGVLNIEVKTDHYDYPGIEEKLSQLMTAEPWDFTHLYSCFNPDTLARLKALEPEVETSYLTYNRLKNIRRGASSDFIASIHPRKSFAFKHPEEAGILNKPIRLWTINSEMQMRAAFHLNVAGIITDYPEKARRIREEIERQV</sequence>
<protein>
    <submittedName>
        <fullName evidence="2">Glycerophosphoryl diester phosphodiesterase</fullName>
    </submittedName>
</protein>